<organism evidence="1 2">
    <name type="scientific">Taxus chinensis</name>
    <name type="common">Chinese yew</name>
    <name type="synonym">Taxus wallichiana var. chinensis</name>
    <dbReference type="NCBI Taxonomy" id="29808"/>
    <lineage>
        <taxon>Eukaryota</taxon>
        <taxon>Viridiplantae</taxon>
        <taxon>Streptophyta</taxon>
        <taxon>Embryophyta</taxon>
        <taxon>Tracheophyta</taxon>
        <taxon>Spermatophyta</taxon>
        <taxon>Pinopsida</taxon>
        <taxon>Pinidae</taxon>
        <taxon>Conifers II</taxon>
        <taxon>Cupressales</taxon>
        <taxon>Taxaceae</taxon>
        <taxon>Taxus</taxon>
    </lineage>
</organism>
<feature type="non-terminal residue" evidence="1">
    <location>
        <position position="1"/>
    </location>
</feature>
<comment type="caution">
    <text evidence="1">The sequence shown here is derived from an EMBL/GenBank/DDBJ whole genome shotgun (WGS) entry which is preliminary data.</text>
</comment>
<keyword evidence="2" id="KW-1185">Reference proteome</keyword>
<evidence type="ECO:0000313" key="2">
    <source>
        <dbReference type="Proteomes" id="UP000824469"/>
    </source>
</evidence>
<evidence type="ECO:0000313" key="1">
    <source>
        <dbReference type="EMBL" id="KAH9318811.1"/>
    </source>
</evidence>
<sequence length="107" mass="11824">ELGSGHGVNGLQRSNIRDRALGFGSELSILQEDASRVYDAVDKKIRGKKSKFNFLDEFCLKFLVSCEVNGPNYVDVQTPPLCGIPEEKFVGIPYESNGGIGDPYKKR</sequence>
<dbReference type="EMBL" id="JAHRHJ020000004">
    <property type="protein sequence ID" value="KAH9318811.1"/>
    <property type="molecule type" value="Genomic_DNA"/>
</dbReference>
<dbReference type="Proteomes" id="UP000824469">
    <property type="component" value="Unassembled WGS sequence"/>
</dbReference>
<gene>
    <name evidence="1" type="ORF">KI387_020580</name>
</gene>
<accession>A0AA38G8W6</accession>
<name>A0AA38G8W6_TAXCH</name>
<proteinExistence type="predicted"/>
<protein>
    <submittedName>
        <fullName evidence="1">Uncharacterized protein</fullName>
    </submittedName>
</protein>
<reference evidence="1 2" key="1">
    <citation type="journal article" date="2021" name="Nat. Plants">
        <title>The Taxus genome provides insights into paclitaxel biosynthesis.</title>
        <authorList>
            <person name="Xiong X."/>
            <person name="Gou J."/>
            <person name="Liao Q."/>
            <person name="Li Y."/>
            <person name="Zhou Q."/>
            <person name="Bi G."/>
            <person name="Li C."/>
            <person name="Du R."/>
            <person name="Wang X."/>
            <person name="Sun T."/>
            <person name="Guo L."/>
            <person name="Liang H."/>
            <person name="Lu P."/>
            <person name="Wu Y."/>
            <person name="Zhang Z."/>
            <person name="Ro D.K."/>
            <person name="Shang Y."/>
            <person name="Huang S."/>
            <person name="Yan J."/>
        </authorList>
    </citation>
    <scope>NUCLEOTIDE SEQUENCE [LARGE SCALE GENOMIC DNA]</scope>
    <source>
        <strain evidence="1">Ta-2019</strain>
    </source>
</reference>
<dbReference type="AlphaFoldDB" id="A0AA38G8W6"/>
<feature type="non-terminal residue" evidence="1">
    <location>
        <position position="107"/>
    </location>
</feature>